<organism evidence="1 2">
    <name type="scientific">Desulfosporosinus nitroreducens</name>
    <dbReference type="NCBI Taxonomy" id="2018668"/>
    <lineage>
        <taxon>Bacteria</taxon>
        <taxon>Bacillati</taxon>
        <taxon>Bacillota</taxon>
        <taxon>Clostridia</taxon>
        <taxon>Eubacteriales</taxon>
        <taxon>Desulfitobacteriaceae</taxon>
        <taxon>Desulfosporosinus</taxon>
    </lineage>
</organism>
<comment type="caution">
    <text evidence="1">The sequence shown here is derived from an EMBL/GenBank/DDBJ whole genome shotgun (WGS) entry which is preliminary data.</text>
</comment>
<evidence type="ECO:0008006" key="3">
    <source>
        <dbReference type="Google" id="ProtNLM"/>
    </source>
</evidence>
<accession>A0ABT8QVY2</accession>
<proteinExistence type="predicted"/>
<name>A0ABT8QVY2_9FIRM</name>
<dbReference type="RefSeq" id="WP_302050063.1">
    <property type="nucleotide sequence ID" value="NZ_JAMJEV010000026.1"/>
</dbReference>
<reference evidence="1" key="1">
    <citation type="submission" date="2022-05" db="EMBL/GenBank/DDBJ databases">
        <title>Expanded diversity of anoxic marine methylotrophy in a Black Sea sulfate reducing microorganism.</title>
        <authorList>
            <person name="Fischer P.Q."/>
            <person name="Stams A.J.M."/>
            <person name="Villanueva L."/>
            <person name="Sousa D.Z."/>
        </authorList>
    </citation>
    <scope>NUCLEOTIDE SEQUENCE</scope>
    <source>
        <strain evidence="1">P130</strain>
    </source>
</reference>
<gene>
    <name evidence="1" type="ORF">M8H41_22050</name>
</gene>
<dbReference type="EMBL" id="JAMJEV010000026">
    <property type="protein sequence ID" value="MDO0825500.1"/>
    <property type="molecule type" value="Genomic_DNA"/>
</dbReference>
<evidence type="ECO:0000313" key="2">
    <source>
        <dbReference type="Proteomes" id="UP001176021"/>
    </source>
</evidence>
<dbReference type="Proteomes" id="UP001176021">
    <property type="component" value="Unassembled WGS sequence"/>
</dbReference>
<evidence type="ECO:0000313" key="1">
    <source>
        <dbReference type="EMBL" id="MDO0825500.1"/>
    </source>
</evidence>
<keyword evidence="2" id="KW-1185">Reference proteome</keyword>
<sequence>MINLAAFEKPIQKFIETSIASFSQQNPTTKVASFGLFCCPGSGWISIGFDTKTHSDENVAEFKDQGPEWYGKDDMGEFCNNCPDFEFASFNMVDIPEWVEEYESGEVMSIIIDDSITKEIDVEEEGDEALNEVFITFLIKVLKESERQSVFTNINRESAFRIGVQMLDSEYSEFWVSE</sequence>
<protein>
    <recommendedName>
        <fullName evidence="3">DUF4303 domain-containing protein</fullName>
    </recommendedName>
</protein>